<dbReference type="InterPro" id="IPR022409">
    <property type="entry name" value="PKD/Chitinase_dom"/>
</dbReference>
<evidence type="ECO:0000259" key="1">
    <source>
        <dbReference type="PROSITE" id="PS50093"/>
    </source>
</evidence>
<dbReference type="SMART" id="SM00089">
    <property type="entry name" value="PKD"/>
    <property type="match status" value="2"/>
</dbReference>
<proteinExistence type="predicted"/>
<evidence type="ECO:0000313" key="2">
    <source>
        <dbReference type="EMBL" id="SIM49909.1"/>
    </source>
</evidence>
<dbReference type="PROSITE" id="PS50093">
    <property type="entry name" value="PKD"/>
    <property type="match status" value="1"/>
</dbReference>
<dbReference type="Pfam" id="PF18911">
    <property type="entry name" value="PKD_4"/>
    <property type="match status" value="1"/>
</dbReference>
<evidence type="ECO:0000313" key="3">
    <source>
        <dbReference type="Proteomes" id="UP000185124"/>
    </source>
</evidence>
<dbReference type="Gene3D" id="2.60.40.10">
    <property type="entry name" value="Immunoglobulins"/>
    <property type="match status" value="1"/>
</dbReference>
<name>A0A1N5TPL9_9ACTN</name>
<dbReference type="SUPFAM" id="SSF49299">
    <property type="entry name" value="PKD domain"/>
    <property type="match status" value="1"/>
</dbReference>
<protein>
    <recommendedName>
        <fullName evidence="1">PKD domain-containing protein</fullName>
    </recommendedName>
</protein>
<dbReference type="InterPro" id="IPR000601">
    <property type="entry name" value="PKD_dom"/>
</dbReference>
<gene>
    <name evidence="2" type="ORF">SAMN04489832_0281</name>
</gene>
<organism evidence="2 3">
    <name type="scientific">Micromonospora cremea</name>
    <dbReference type="NCBI Taxonomy" id="709881"/>
    <lineage>
        <taxon>Bacteria</taxon>
        <taxon>Bacillati</taxon>
        <taxon>Actinomycetota</taxon>
        <taxon>Actinomycetes</taxon>
        <taxon>Micromonosporales</taxon>
        <taxon>Micromonosporaceae</taxon>
        <taxon>Micromonospora</taxon>
    </lineage>
</organism>
<reference evidence="3" key="1">
    <citation type="submission" date="2016-12" db="EMBL/GenBank/DDBJ databases">
        <authorList>
            <person name="Varghese N."/>
            <person name="Submissions S."/>
        </authorList>
    </citation>
    <scope>NUCLEOTIDE SEQUENCE [LARGE SCALE GENOMIC DNA]</scope>
    <source>
        <strain evidence="3">DSM 45599</strain>
    </source>
</reference>
<dbReference type="STRING" id="709881.SAMN04489832_0281"/>
<dbReference type="AlphaFoldDB" id="A0A1N5TPL9"/>
<dbReference type="Proteomes" id="UP000185124">
    <property type="component" value="Unassembled WGS sequence"/>
</dbReference>
<accession>A0A1N5TPL9</accession>
<dbReference type="GO" id="GO:0005975">
    <property type="term" value="P:carbohydrate metabolic process"/>
    <property type="evidence" value="ECO:0007669"/>
    <property type="project" value="UniProtKB-ARBA"/>
</dbReference>
<feature type="domain" description="PKD" evidence="1">
    <location>
        <begin position="130"/>
        <end position="169"/>
    </location>
</feature>
<keyword evidence="3" id="KW-1185">Reference proteome</keyword>
<dbReference type="InterPro" id="IPR035986">
    <property type="entry name" value="PKD_dom_sf"/>
</dbReference>
<dbReference type="InterPro" id="IPR013783">
    <property type="entry name" value="Ig-like_fold"/>
</dbReference>
<dbReference type="CDD" id="cd00146">
    <property type="entry name" value="PKD"/>
    <property type="match status" value="1"/>
</dbReference>
<sequence length="348" mass="37155">MPIVRTLPEVQGLEGEPIGLYVSGSGGAVSWTYRPDGDVDPGTSCVFSDSASRNPTITCNDSGTFIATVVLDDGVSTPVTAQTKVIVRNDPPQVSFTTPTPWQLFRVGEPVVFDAPITDSGSNDVHRCQYGWDDGEAWDEQFDANGRNCGVTHTYEHAGMYTVDLVVTDDDLAQGSTSVMIVVYDPNEGPASIAGSTATPTGALATDPNASGETSVHYAAQYPMGGRVPVTEVNGQTLAWVDGTSFRLQLEAMEWFVITEDGKVAGRGTSTVDGKVGYTWVLYGWDYCDGSNSPGCQNIPSDKIRLVVFESATGKVVYDHSPGSNEFDVDRISPTVMNSGAVRVRRSP</sequence>
<dbReference type="EMBL" id="FSQT01000001">
    <property type="protein sequence ID" value="SIM49909.1"/>
    <property type="molecule type" value="Genomic_DNA"/>
</dbReference>